<dbReference type="AlphaFoldDB" id="A0A5C8I2P7"/>
<dbReference type="OrthoDB" id="4558460at2"/>
<evidence type="ECO:0000313" key="2">
    <source>
        <dbReference type="EMBL" id="TXK12360.1"/>
    </source>
</evidence>
<evidence type="ECO:0000256" key="1">
    <source>
        <dbReference type="SAM" id="MobiDB-lite"/>
    </source>
</evidence>
<reference evidence="2 3" key="1">
    <citation type="submission" date="2019-08" db="EMBL/GenBank/DDBJ databases">
        <authorList>
            <person name="Dong K."/>
        </authorList>
    </citation>
    <scope>NUCLEOTIDE SEQUENCE [LARGE SCALE GENOMIC DNA]</scope>
    <source>
        <strain evidence="2 3">JCM14558</strain>
    </source>
</reference>
<name>A0A5C8I2P7_9MICO</name>
<proteinExistence type="predicted"/>
<dbReference type="Proteomes" id="UP000321034">
    <property type="component" value="Unassembled WGS sequence"/>
</dbReference>
<protein>
    <submittedName>
        <fullName evidence="2">DUF4145 domain-containing protein</fullName>
    </submittedName>
</protein>
<accession>A0A5C8I2P7</accession>
<feature type="region of interest" description="Disordered" evidence="1">
    <location>
        <begin position="59"/>
        <end position="79"/>
    </location>
</feature>
<sequence>MESMYRVEFVRPALPLLRTPPTTPESVKAETASAGKLIFQAPGTAGNRLRRAVEELMDAHSVGKTKTDGRTGKRSPGSLHARIQDFGVTHPSEAECFSR</sequence>
<organism evidence="2 3">
    <name type="scientific">Microbacterium hatanonis</name>
    <dbReference type="NCBI Taxonomy" id="404366"/>
    <lineage>
        <taxon>Bacteria</taxon>
        <taxon>Bacillati</taxon>
        <taxon>Actinomycetota</taxon>
        <taxon>Actinomycetes</taxon>
        <taxon>Micrococcales</taxon>
        <taxon>Microbacteriaceae</taxon>
        <taxon>Microbacterium</taxon>
    </lineage>
</organism>
<dbReference type="RefSeq" id="WP_147893091.1">
    <property type="nucleotide sequence ID" value="NZ_VRSV01000001.1"/>
</dbReference>
<comment type="caution">
    <text evidence="2">The sequence shown here is derived from an EMBL/GenBank/DDBJ whole genome shotgun (WGS) entry which is preliminary data.</text>
</comment>
<gene>
    <name evidence="2" type="ORF">FVP77_02455</name>
</gene>
<dbReference type="EMBL" id="VRSV01000001">
    <property type="protein sequence ID" value="TXK12360.1"/>
    <property type="molecule type" value="Genomic_DNA"/>
</dbReference>
<evidence type="ECO:0000313" key="3">
    <source>
        <dbReference type="Proteomes" id="UP000321034"/>
    </source>
</evidence>
<keyword evidence="3" id="KW-1185">Reference proteome</keyword>